<dbReference type="FunFam" id="2.160.10.10:FF:000008">
    <property type="entry name" value="Maltose O-acetyltransferase"/>
    <property type="match status" value="1"/>
</dbReference>
<evidence type="ECO:0000259" key="5">
    <source>
        <dbReference type="SMART" id="SM01266"/>
    </source>
</evidence>
<dbReference type="InterPro" id="IPR001451">
    <property type="entry name" value="Hexapep"/>
</dbReference>
<dbReference type="AlphaFoldDB" id="I8UBI9"/>
<dbReference type="SMART" id="SM01266">
    <property type="entry name" value="Mac"/>
    <property type="match status" value="1"/>
</dbReference>
<sequence>MTEYEKMLSGHWYDPLDKTLRELRLAARQLTWQFNKTTPEQHKVRRRLLQQLCGAVGKDVFIEPPLHCDYGKHISLGDQVFLNFNCTILDVAPVTLGNYVFVGPGVQFYTVNHPLDALQRRTGIEQARPITIGDDVWLGGGVIICPGVTIGEQTVVAAGSVVTRDLPARVLAAGNPCKVIRELTLSEMNVNK</sequence>
<dbReference type="InterPro" id="IPR018357">
    <property type="entry name" value="Hexapep_transf_CS"/>
</dbReference>
<dbReference type="EMBL" id="AKKU01000001">
    <property type="protein sequence ID" value="EIW90631.1"/>
    <property type="molecule type" value="Genomic_DNA"/>
</dbReference>
<evidence type="ECO:0000256" key="4">
    <source>
        <dbReference type="ARBA" id="ARBA00023315"/>
    </source>
</evidence>
<comment type="similarity">
    <text evidence="1">Belongs to the transferase hexapeptide repeat family.</text>
</comment>
<evidence type="ECO:0000256" key="3">
    <source>
        <dbReference type="ARBA" id="ARBA00022737"/>
    </source>
</evidence>
<keyword evidence="4" id="KW-0012">Acyltransferase</keyword>
<keyword evidence="2 6" id="KW-0808">Transferase</keyword>
<proteinExistence type="inferred from homology"/>
<dbReference type="Pfam" id="PF12464">
    <property type="entry name" value="Mac"/>
    <property type="match status" value="1"/>
</dbReference>
<dbReference type="RefSeq" id="WP_008983387.1">
    <property type="nucleotide sequence ID" value="NZ_AKKU01000001.1"/>
</dbReference>
<accession>I8UBI9</accession>
<dbReference type="InterPro" id="IPR024688">
    <property type="entry name" value="Mac_dom"/>
</dbReference>
<evidence type="ECO:0000313" key="6">
    <source>
        <dbReference type="EMBL" id="EIW90631.1"/>
    </source>
</evidence>
<name>I8UBI9_9ALTE</name>
<dbReference type="GO" id="GO:0005829">
    <property type="term" value="C:cytosol"/>
    <property type="evidence" value="ECO:0007669"/>
    <property type="project" value="TreeGrafter"/>
</dbReference>
<feature type="domain" description="Maltose/galactoside acetyltransferase" evidence="5">
    <location>
        <begin position="4"/>
        <end position="58"/>
    </location>
</feature>
<dbReference type="InterPro" id="IPR011004">
    <property type="entry name" value="Trimer_LpxA-like_sf"/>
</dbReference>
<dbReference type="PANTHER" id="PTHR23416:SF23">
    <property type="entry name" value="ACETYLTRANSFERASE C18B11.09C-RELATED"/>
    <property type="match status" value="1"/>
</dbReference>
<evidence type="ECO:0000313" key="7">
    <source>
        <dbReference type="Proteomes" id="UP000035062"/>
    </source>
</evidence>
<dbReference type="GO" id="GO:0016413">
    <property type="term" value="F:O-acetyltransferase activity"/>
    <property type="evidence" value="ECO:0007669"/>
    <property type="project" value="UniProtKB-ARBA"/>
</dbReference>
<dbReference type="STRING" id="1195246.AGRI_02140"/>
<dbReference type="PANTHER" id="PTHR23416">
    <property type="entry name" value="SIALIC ACID SYNTHASE-RELATED"/>
    <property type="match status" value="1"/>
</dbReference>
<dbReference type="SUPFAM" id="SSF51161">
    <property type="entry name" value="Trimeric LpxA-like enzymes"/>
    <property type="match status" value="1"/>
</dbReference>
<keyword evidence="3" id="KW-0677">Repeat</keyword>
<dbReference type="InterPro" id="IPR051159">
    <property type="entry name" value="Hexapeptide_acetyltransf"/>
</dbReference>
<dbReference type="eggNOG" id="COG0110">
    <property type="taxonomic scope" value="Bacteria"/>
</dbReference>
<dbReference type="CDD" id="cd03357">
    <property type="entry name" value="LbH_MAT_GAT"/>
    <property type="match status" value="1"/>
</dbReference>
<dbReference type="PATRIC" id="fig|1195246.3.peg.422"/>
<organism evidence="6 7">
    <name type="scientific">Alishewanella agri BL06</name>
    <dbReference type="NCBI Taxonomy" id="1195246"/>
    <lineage>
        <taxon>Bacteria</taxon>
        <taxon>Pseudomonadati</taxon>
        <taxon>Pseudomonadota</taxon>
        <taxon>Gammaproteobacteria</taxon>
        <taxon>Alteromonadales</taxon>
        <taxon>Alteromonadaceae</taxon>
        <taxon>Alishewanella</taxon>
    </lineage>
</organism>
<gene>
    <name evidence="6" type="ORF">AGRI_02140</name>
</gene>
<comment type="caution">
    <text evidence="6">The sequence shown here is derived from an EMBL/GenBank/DDBJ whole genome shotgun (WGS) entry which is preliminary data.</text>
</comment>
<dbReference type="PROSITE" id="PS00101">
    <property type="entry name" value="HEXAPEP_TRANSFERASES"/>
    <property type="match status" value="1"/>
</dbReference>
<evidence type="ECO:0000256" key="1">
    <source>
        <dbReference type="ARBA" id="ARBA00007274"/>
    </source>
</evidence>
<reference evidence="6 7" key="1">
    <citation type="journal article" date="2012" name="J. Bacteriol.">
        <title>Genome Sequence of Pectin-Degrading Alishewanella agri, Isolated from Landfill Soil.</title>
        <authorList>
            <person name="Kim J."/>
            <person name="Jung J."/>
            <person name="Sung J.S."/>
            <person name="Chun J."/>
            <person name="Park W."/>
        </authorList>
    </citation>
    <scope>NUCLEOTIDE SEQUENCE [LARGE SCALE GENOMIC DNA]</scope>
    <source>
        <strain evidence="6 7">BL06</strain>
    </source>
</reference>
<dbReference type="Proteomes" id="UP000035062">
    <property type="component" value="Unassembled WGS sequence"/>
</dbReference>
<keyword evidence="7" id="KW-1185">Reference proteome</keyword>
<dbReference type="Pfam" id="PF00132">
    <property type="entry name" value="Hexapep"/>
    <property type="match status" value="1"/>
</dbReference>
<evidence type="ECO:0000256" key="2">
    <source>
        <dbReference type="ARBA" id="ARBA00022679"/>
    </source>
</evidence>
<protein>
    <submittedName>
        <fullName evidence="6">Maltose O-acetyltransferase</fullName>
    </submittedName>
</protein>
<dbReference type="Gene3D" id="2.160.10.10">
    <property type="entry name" value="Hexapeptide repeat proteins"/>
    <property type="match status" value="1"/>
</dbReference>